<dbReference type="GO" id="GO:0016787">
    <property type="term" value="F:hydrolase activity"/>
    <property type="evidence" value="ECO:0007669"/>
    <property type="project" value="UniProtKB-KW"/>
</dbReference>
<dbReference type="PANTHER" id="PTHR42886">
    <property type="entry name" value="RE40534P-RELATED"/>
    <property type="match status" value="1"/>
</dbReference>
<dbReference type="PANTHER" id="PTHR42886:SF53">
    <property type="entry name" value="ALPHA_BETA-HYDROLASES SUPERFAMILY PROTEIN"/>
    <property type="match status" value="1"/>
</dbReference>
<dbReference type="Gene3D" id="3.40.50.1820">
    <property type="entry name" value="alpha/beta hydrolase"/>
    <property type="match status" value="1"/>
</dbReference>
<keyword evidence="2" id="KW-0378">Hydrolase</keyword>
<protein>
    <submittedName>
        <fullName evidence="2">Alpha/beta fold hydrolase</fullName>
    </submittedName>
</protein>
<gene>
    <name evidence="2" type="ORF">D3Z33_00860</name>
</gene>
<sequence length="265" mass="30415">MNFLYQGRSIMSQTMDGKKINFKNSRGLKIVANLYRADSNIIIIMAHGFTNDKSSNGRFDDLAEALNKVGYDVLAIDFSGCGESDDNSITLTNQVDDLNSAIQFALGKGYKKIGLFGNSFGTLACLKNYRKEVITMVLVGALTDSMQYDWNDYFSKKQLDNLHKQGFFYFCTNRKHKITNQTLMDFEQINQKDLFRNVDCPILIIHGDNIKDQEELQLLERSQKAINTIIDNSKLEIVKGSKHGMRKDWDKVIDITCKWYSKYIY</sequence>
<dbReference type="SUPFAM" id="SSF53474">
    <property type="entry name" value="alpha/beta-Hydrolases"/>
    <property type="match status" value="1"/>
</dbReference>
<dbReference type="EMBL" id="QXXA01000001">
    <property type="protein sequence ID" value="NBI05404.1"/>
    <property type="molecule type" value="Genomic_DNA"/>
</dbReference>
<feature type="domain" description="Serine aminopeptidase S33" evidence="1">
    <location>
        <begin position="42"/>
        <end position="146"/>
    </location>
</feature>
<dbReference type="InterPro" id="IPR029058">
    <property type="entry name" value="AB_hydrolase_fold"/>
</dbReference>
<name>A0A845QTN8_9CLOT</name>
<organism evidence="2 3">
    <name type="scientific">Senegalia massiliensis</name>
    <dbReference type="NCBI Taxonomy" id="1720316"/>
    <lineage>
        <taxon>Bacteria</taxon>
        <taxon>Bacillati</taxon>
        <taxon>Bacillota</taxon>
        <taxon>Clostridia</taxon>
        <taxon>Eubacteriales</taxon>
        <taxon>Clostridiaceae</taxon>
        <taxon>Senegalia</taxon>
    </lineage>
</organism>
<evidence type="ECO:0000259" key="1">
    <source>
        <dbReference type="Pfam" id="PF12146"/>
    </source>
</evidence>
<evidence type="ECO:0000313" key="3">
    <source>
        <dbReference type="Proteomes" id="UP000467132"/>
    </source>
</evidence>
<reference evidence="2 3" key="1">
    <citation type="submission" date="2018-08" db="EMBL/GenBank/DDBJ databases">
        <title>Murine metabolic-syndrome-specific gut microbial biobank.</title>
        <authorList>
            <person name="Liu C."/>
        </authorList>
    </citation>
    <scope>NUCLEOTIDE SEQUENCE [LARGE SCALE GENOMIC DNA]</scope>
    <source>
        <strain evidence="2 3">583</strain>
    </source>
</reference>
<proteinExistence type="predicted"/>
<evidence type="ECO:0000313" key="2">
    <source>
        <dbReference type="EMBL" id="NBI05404.1"/>
    </source>
</evidence>
<dbReference type="AlphaFoldDB" id="A0A845QTN8"/>
<dbReference type="Pfam" id="PF12146">
    <property type="entry name" value="Hydrolase_4"/>
    <property type="match status" value="1"/>
</dbReference>
<keyword evidence="3" id="KW-1185">Reference proteome</keyword>
<dbReference type="InterPro" id="IPR022742">
    <property type="entry name" value="Hydrolase_4"/>
</dbReference>
<accession>A0A845QTN8</accession>
<comment type="caution">
    <text evidence="2">The sequence shown here is derived from an EMBL/GenBank/DDBJ whole genome shotgun (WGS) entry which is preliminary data.</text>
</comment>
<dbReference type="Proteomes" id="UP000467132">
    <property type="component" value="Unassembled WGS sequence"/>
</dbReference>